<evidence type="ECO:0000256" key="1">
    <source>
        <dbReference type="ARBA" id="ARBA00004229"/>
    </source>
</evidence>
<dbReference type="PROSITE" id="PS50991">
    <property type="entry name" value="PYR_CT"/>
    <property type="match status" value="1"/>
</dbReference>
<dbReference type="SUPFAM" id="SSF51569">
    <property type="entry name" value="Aldolase"/>
    <property type="match status" value="1"/>
</dbReference>
<dbReference type="PANTHER" id="PTHR42738">
    <property type="entry name" value="HYDROXYMETHYLGLUTARYL-COA LYASE"/>
    <property type="match status" value="1"/>
</dbReference>
<feature type="domain" description="Pyruvate carboxyltransferase" evidence="8">
    <location>
        <begin position="25"/>
        <end position="306"/>
    </location>
</feature>
<accession>A0AAV9J1Q3</accession>
<organism evidence="9 10">
    <name type="scientific">Cyanidium caldarium</name>
    <name type="common">Red alga</name>
    <dbReference type="NCBI Taxonomy" id="2771"/>
    <lineage>
        <taxon>Eukaryota</taxon>
        <taxon>Rhodophyta</taxon>
        <taxon>Bangiophyceae</taxon>
        <taxon>Cyanidiales</taxon>
        <taxon>Cyanidiaceae</taxon>
        <taxon>Cyanidium</taxon>
    </lineage>
</organism>
<dbReference type="Proteomes" id="UP001301350">
    <property type="component" value="Unassembled WGS sequence"/>
</dbReference>
<gene>
    <name evidence="9" type="ORF">CDCA_CDCA18G4517</name>
</gene>
<keyword evidence="10" id="KW-1185">Reference proteome</keyword>
<dbReference type="InterPro" id="IPR013785">
    <property type="entry name" value="Aldolase_TIM"/>
</dbReference>
<dbReference type="PANTHER" id="PTHR42738:SF7">
    <property type="entry name" value="HYDROXYMETHYLGLUTARYL-COA LYASE"/>
    <property type="match status" value="1"/>
</dbReference>
<dbReference type="GO" id="GO:0046872">
    <property type="term" value="F:metal ion binding"/>
    <property type="evidence" value="ECO:0007669"/>
    <property type="project" value="UniProtKB-KW"/>
</dbReference>
<dbReference type="AlphaFoldDB" id="A0AAV9J1Q3"/>
<dbReference type="NCBIfam" id="NF004283">
    <property type="entry name" value="PRK05692.1"/>
    <property type="match status" value="1"/>
</dbReference>
<dbReference type="GO" id="GO:0004419">
    <property type="term" value="F:hydroxymethylglutaryl-CoA lyase activity"/>
    <property type="evidence" value="ECO:0007669"/>
    <property type="project" value="UniProtKB-EC"/>
</dbReference>
<sequence>MRWTRAVPSSWRRYWSGGRAPRKRVRIVEVGPRDGLQNERVITTGDKVRLIEQLAVGAGLRTVEVGSFVSAKRVPQMADTGELWRQLQGVLPSKVLERMQLPVLVPNERHLERALEVGCREVAVFVSASEGFSVANLGCSIAESLQRVERVFQRIAELHELLRPRVRAYVSCVFECPYDGPVKPEAVAQVAQQLLRMGCYEVSLGDTIGVGTPGSVMRLLDTLLEGDAATAHPYAVHFHDTFGTALANIECAIREYGIAVVDSAVGGLGGCPFAPGSSGNVATEDVVYMLRGMNALEEPVDLNALVRIGVWANGLFGRGTRSRVAQAMTSRSAAATQPAAVSH</sequence>
<evidence type="ECO:0000256" key="4">
    <source>
        <dbReference type="ARBA" id="ARBA00012910"/>
    </source>
</evidence>
<dbReference type="InterPro" id="IPR043594">
    <property type="entry name" value="HMGL"/>
</dbReference>
<dbReference type="FunFam" id="3.20.20.70:FF:000071">
    <property type="entry name" value="Hydroxymethylglutaryl-CoA lyase"/>
    <property type="match status" value="1"/>
</dbReference>
<protein>
    <recommendedName>
        <fullName evidence="4">hydroxymethylglutaryl-CoA lyase</fullName>
        <ecNumber evidence="4">4.1.3.4</ecNumber>
    </recommendedName>
</protein>
<comment type="similarity">
    <text evidence="3">Belongs to the HMG-CoA lyase family.</text>
</comment>
<evidence type="ECO:0000313" key="9">
    <source>
        <dbReference type="EMBL" id="KAK4538492.1"/>
    </source>
</evidence>
<evidence type="ECO:0000256" key="3">
    <source>
        <dbReference type="ARBA" id="ARBA00009405"/>
    </source>
</evidence>
<dbReference type="Pfam" id="PF00682">
    <property type="entry name" value="HMGL-like"/>
    <property type="match status" value="1"/>
</dbReference>
<name>A0AAV9J1Q3_CYACA</name>
<dbReference type="EC" id="4.1.3.4" evidence="4"/>
<comment type="caution">
    <text evidence="9">The sequence shown here is derived from an EMBL/GenBank/DDBJ whole genome shotgun (WGS) entry which is preliminary data.</text>
</comment>
<evidence type="ECO:0000259" key="8">
    <source>
        <dbReference type="PROSITE" id="PS50991"/>
    </source>
</evidence>
<evidence type="ECO:0000256" key="5">
    <source>
        <dbReference type="ARBA" id="ARBA00022723"/>
    </source>
</evidence>
<evidence type="ECO:0000313" key="10">
    <source>
        <dbReference type="Proteomes" id="UP001301350"/>
    </source>
</evidence>
<dbReference type="InterPro" id="IPR000891">
    <property type="entry name" value="PYR_CT"/>
</dbReference>
<comment type="pathway">
    <text evidence="2">Metabolic intermediate metabolism; (S)-3-hydroxy-3-methylglutaryl-CoA degradation; acetoacetate from (S)-3-hydroxy-3-methylglutaryl-CoA: step 1/1.</text>
</comment>
<dbReference type="Gene3D" id="3.20.20.70">
    <property type="entry name" value="Aldolase class I"/>
    <property type="match status" value="1"/>
</dbReference>
<evidence type="ECO:0000256" key="6">
    <source>
        <dbReference type="ARBA" id="ARBA00023239"/>
    </source>
</evidence>
<evidence type="ECO:0000256" key="2">
    <source>
        <dbReference type="ARBA" id="ARBA00005143"/>
    </source>
</evidence>
<reference evidence="9 10" key="1">
    <citation type="submission" date="2022-07" db="EMBL/GenBank/DDBJ databases">
        <title>Genome-wide signatures of adaptation to extreme environments.</title>
        <authorList>
            <person name="Cho C.H."/>
            <person name="Yoon H.S."/>
        </authorList>
    </citation>
    <scope>NUCLEOTIDE SEQUENCE [LARGE SCALE GENOMIC DNA]</scope>
    <source>
        <strain evidence="9 10">DBV 063 E5</strain>
    </source>
</reference>
<proteinExistence type="inferred from homology"/>
<evidence type="ECO:0000256" key="7">
    <source>
        <dbReference type="ARBA" id="ARBA00049877"/>
    </source>
</evidence>
<dbReference type="GO" id="GO:0009507">
    <property type="term" value="C:chloroplast"/>
    <property type="evidence" value="ECO:0007669"/>
    <property type="project" value="UniProtKB-SubCell"/>
</dbReference>
<keyword evidence="5" id="KW-0479">Metal-binding</keyword>
<dbReference type="EMBL" id="JANCYW010000018">
    <property type="protein sequence ID" value="KAK4538492.1"/>
    <property type="molecule type" value="Genomic_DNA"/>
</dbReference>
<comment type="catalytic activity">
    <reaction evidence="7">
        <text>(3S)-3-hydroxy-3-methylglutaryl-CoA = acetoacetate + acetyl-CoA</text>
        <dbReference type="Rhea" id="RHEA:24404"/>
        <dbReference type="ChEBI" id="CHEBI:13705"/>
        <dbReference type="ChEBI" id="CHEBI:43074"/>
        <dbReference type="ChEBI" id="CHEBI:57288"/>
        <dbReference type="EC" id="4.1.3.4"/>
    </reaction>
</comment>
<comment type="subcellular location">
    <subcellularLocation>
        <location evidence="1">Plastid</location>
        <location evidence="1">Chloroplast</location>
    </subcellularLocation>
</comment>
<keyword evidence="6" id="KW-0456">Lyase</keyword>
<dbReference type="GO" id="GO:0046951">
    <property type="term" value="P:ketone body biosynthetic process"/>
    <property type="evidence" value="ECO:0007669"/>
    <property type="project" value="TreeGrafter"/>
</dbReference>
<dbReference type="GO" id="GO:0006552">
    <property type="term" value="P:L-leucine catabolic process"/>
    <property type="evidence" value="ECO:0007669"/>
    <property type="project" value="TreeGrafter"/>
</dbReference>
<dbReference type="CDD" id="cd07938">
    <property type="entry name" value="DRE_TIM_HMGL"/>
    <property type="match status" value="1"/>
</dbReference>